<comment type="similarity">
    <text evidence="1">Belongs to the bacterial solute-binding protein 1 family.</text>
</comment>
<evidence type="ECO:0000256" key="1">
    <source>
        <dbReference type="ARBA" id="ARBA00008520"/>
    </source>
</evidence>
<proteinExistence type="inferred from homology"/>
<reference evidence="5" key="1">
    <citation type="journal article" date="2019" name="Int. J. Syst. Evol. Microbiol.">
        <title>The Global Catalogue of Microorganisms (GCM) 10K type strain sequencing project: providing services to taxonomists for standard genome sequencing and annotation.</title>
        <authorList>
            <consortium name="The Broad Institute Genomics Platform"/>
            <consortium name="The Broad Institute Genome Sequencing Center for Infectious Disease"/>
            <person name="Wu L."/>
            <person name="Ma J."/>
        </authorList>
    </citation>
    <scope>NUCLEOTIDE SEQUENCE [LARGE SCALE GENOMIC DNA]</scope>
    <source>
        <strain evidence="5">JCM 17137</strain>
    </source>
</reference>
<dbReference type="Proteomes" id="UP001500908">
    <property type="component" value="Unassembled WGS sequence"/>
</dbReference>
<dbReference type="InterPro" id="IPR006059">
    <property type="entry name" value="SBP"/>
</dbReference>
<dbReference type="EMBL" id="BAABDD010000007">
    <property type="protein sequence ID" value="GAA3740745.1"/>
    <property type="molecule type" value="Genomic_DNA"/>
</dbReference>
<keyword evidence="5" id="KW-1185">Reference proteome</keyword>
<dbReference type="RefSeq" id="WP_344970181.1">
    <property type="nucleotide sequence ID" value="NZ_BAABDD010000007.1"/>
</dbReference>
<evidence type="ECO:0000313" key="4">
    <source>
        <dbReference type="EMBL" id="GAA3740745.1"/>
    </source>
</evidence>
<dbReference type="SUPFAM" id="SSF53850">
    <property type="entry name" value="Periplasmic binding protein-like II"/>
    <property type="match status" value="1"/>
</dbReference>
<accession>A0ABP7FKD4</accession>
<evidence type="ECO:0000256" key="3">
    <source>
        <dbReference type="ARBA" id="ARBA00022729"/>
    </source>
</evidence>
<dbReference type="PANTHER" id="PTHR30061:SF50">
    <property type="entry name" value="MALTOSE_MALTODEXTRIN-BINDING PERIPLASMIC PROTEIN"/>
    <property type="match status" value="1"/>
</dbReference>
<evidence type="ECO:0000313" key="5">
    <source>
        <dbReference type="Proteomes" id="UP001500908"/>
    </source>
</evidence>
<comment type="caution">
    <text evidence="4">The sequence shown here is derived from an EMBL/GenBank/DDBJ whole genome shotgun (WGS) entry which is preliminary data.</text>
</comment>
<keyword evidence="3" id="KW-0732">Signal</keyword>
<sequence length="423" mass="44810">MNTSTTAGQPPVPPSPRRHLLALGALTSAAAMVLSGCASESGDGTSASTTITELDYYTDEQGSAAWHEALSTCENQTGVTVERQEVPPDQMLQQVLQQVGSNSLPDLIFIDNPQLQQVAETGALTPLSDYTIDTEGYYDSITEAGTYEGQLYGLAPGVNGLALFYNKTYFQEAGIEPPTTWEELSSAAAELTTGDRYGLAFSAIDGEEGTWQFLPFFWSNGAQLDELDSPEAVEALGYVTGLVEEGSVSSSVLEWNQNDVADQFVAGHTAMMVNGSWNLARLQEEQELDYGVVPIPVPEAGDEPVVALGGEVGAIPATDPESQEAAAQVLDCLLSPDVLMDWSSSHAYVPAREELAQTMAEDNEQMAPFVEEVATARSRTSELGSSYPDTSSALIKAVQSALVGDQSPAEALATAQESVAGES</sequence>
<dbReference type="Pfam" id="PF13416">
    <property type="entry name" value="SBP_bac_8"/>
    <property type="match status" value="1"/>
</dbReference>
<evidence type="ECO:0000256" key="2">
    <source>
        <dbReference type="ARBA" id="ARBA00022448"/>
    </source>
</evidence>
<gene>
    <name evidence="4" type="ORF">GCM10022402_20690</name>
</gene>
<organism evidence="4 5">
    <name type="scientific">Salinactinospora qingdaonensis</name>
    <dbReference type="NCBI Taxonomy" id="702744"/>
    <lineage>
        <taxon>Bacteria</taxon>
        <taxon>Bacillati</taxon>
        <taxon>Actinomycetota</taxon>
        <taxon>Actinomycetes</taxon>
        <taxon>Streptosporangiales</taxon>
        <taxon>Nocardiopsidaceae</taxon>
        <taxon>Salinactinospora</taxon>
    </lineage>
</organism>
<name>A0ABP7FKD4_9ACTN</name>
<dbReference type="Gene3D" id="3.40.190.10">
    <property type="entry name" value="Periplasmic binding protein-like II"/>
    <property type="match status" value="1"/>
</dbReference>
<keyword evidence="2" id="KW-0813">Transport</keyword>
<dbReference type="PANTHER" id="PTHR30061">
    <property type="entry name" value="MALTOSE-BINDING PERIPLASMIC PROTEIN"/>
    <property type="match status" value="1"/>
</dbReference>
<protein>
    <submittedName>
        <fullName evidence="4">Sugar ABC transporter substrate-binding protein</fullName>
    </submittedName>
</protein>